<proteinExistence type="predicted"/>
<dbReference type="InterPro" id="IPR036866">
    <property type="entry name" value="RibonucZ/Hydroxyglut_hydro"/>
</dbReference>
<gene>
    <name evidence="2" type="ORF">ACFPQB_02795</name>
</gene>
<dbReference type="Pfam" id="PF12706">
    <property type="entry name" value="Lactamase_B_2"/>
    <property type="match status" value="1"/>
</dbReference>
<dbReference type="EMBL" id="JBHSNS010000001">
    <property type="protein sequence ID" value="MFC5727831.1"/>
    <property type="molecule type" value="Genomic_DNA"/>
</dbReference>
<dbReference type="SMART" id="SM00849">
    <property type="entry name" value="Lactamase_B"/>
    <property type="match status" value="1"/>
</dbReference>
<dbReference type="SUPFAM" id="SSF56281">
    <property type="entry name" value="Metallo-hydrolase/oxidoreductase"/>
    <property type="match status" value="1"/>
</dbReference>
<dbReference type="InterPro" id="IPR001279">
    <property type="entry name" value="Metallo-B-lactamas"/>
</dbReference>
<protein>
    <submittedName>
        <fullName evidence="2">MBL fold metallo-hydrolase</fullName>
    </submittedName>
</protein>
<dbReference type="Gene3D" id="3.60.15.10">
    <property type="entry name" value="Ribonuclease Z/Hydroxyacylglutathione hydrolase-like"/>
    <property type="match status" value="1"/>
</dbReference>
<dbReference type="PANTHER" id="PTHR46018:SF4">
    <property type="entry name" value="METALLO-HYDROLASE YHFI-RELATED"/>
    <property type="match status" value="1"/>
</dbReference>
<evidence type="ECO:0000313" key="3">
    <source>
        <dbReference type="Proteomes" id="UP001596072"/>
    </source>
</evidence>
<dbReference type="PANTHER" id="PTHR46018">
    <property type="entry name" value="ZINC PHOSPHODIESTERASE ELAC PROTEIN 1"/>
    <property type="match status" value="1"/>
</dbReference>
<name>A0ABW0ZE63_9ACTN</name>
<dbReference type="RefSeq" id="WP_240769786.1">
    <property type="nucleotide sequence ID" value="NZ_JBHSNS010000001.1"/>
</dbReference>
<keyword evidence="3" id="KW-1185">Reference proteome</keyword>
<reference evidence="3" key="1">
    <citation type="journal article" date="2019" name="Int. J. Syst. Evol. Microbiol.">
        <title>The Global Catalogue of Microorganisms (GCM) 10K type strain sequencing project: providing services to taxonomists for standard genome sequencing and annotation.</title>
        <authorList>
            <consortium name="The Broad Institute Genomics Platform"/>
            <consortium name="The Broad Institute Genome Sequencing Center for Infectious Disease"/>
            <person name="Wu L."/>
            <person name="Ma J."/>
        </authorList>
    </citation>
    <scope>NUCLEOTIDE SEQUENCE [LARGE SCALE GENOMIC DNA]</scope>
    <source>
        <strain evidence="3">YIM 94188</strain>
    </source>
</reference>
<evidence type="ECO:0000259" key="1">
    <source>
        <dbReference type="SMART" id="SM00849"/>
    </source>
</evidence>
<organism evidence="2 3">
    <name type="scientific">Nocardioides vastitatis</name>
    <dbReference type="NCBI Taxonomy" id="2568655"/>
    <lineage>
        <taxon>Bacteria</taxon>
        <taxon>Bacillati</taxon>
        <taxon>Actinomycetota</taxon>
        <taxon>Actinomycetes</taxon>
        <taxon>Propionibacteriales</taxon>
        <taxon>Nocardioidaceae</taxon>
        <taxon>Nocardioides</taxon>
    </lineage>
</organism>
<comment type="caution">
    <text evidence="2">The sequence shown here is derived from an EMBL/GenBank/DDBJ whole genome shotgun (WGS) entry which is preliminary data.</text>
</comment>
<evidence type="ECO:0000313" key="2">
    <source>
        <dbReference type="EMBL" id="MFC5727831.1"/>
    </source>
</evidence>
<feature type="domain" description="Metallo-beta-lactamase" evidence="1">
    <location>
        <begin position="29"/>
        <end position="211"/>
    </location>
</feature>
<accession>A0ABW0ZE63</accession>
<dbReference type="Proteomes" id="UP001596072">
    <property type="component" value="Unassembled WGS sequence"/>
</dbReference>
<sequence length="262" mass="28487">MTDFAPVPVRTMRLTVVGCSGSYPGPESPASCYLVQAADGLRTWSLVLDMGNGALGVLQRYIDPLHVDAVFLSHLHADHCVDMTSYYVLRKYHPSGTQPKIPVWGPKGTAKRLAKAYDLPRKPGMREEFEFHLYGAPVTVGPFTIEPFEVDHPVPAYGMRVSAFGRTLAYSGDTGLTPVLTELARDADLFLCEASFRACDENPPSLHLTGHDAGELATQAGVKRLVVTHVPPWHDAETMLSEASKAYDGPTELATMGAVYVV</sequence>
<dbReference type="CDD" id="cd07716">
    <property type="entry name" value="RNaseZ_short-form-like_MBL-fold"/>
    <property type="match status" value="1"/>
</dbReference>